<sequence length="230" mass="26199">MKRLLFLIPCAFASQVLFAQQASLHDINGKAVQAFDSRYTGIKGTPYFLPGWSKANLVISSKTIFENLDVKYNVIDNNLLYRTDKGEEKVISANQVNSFVLKDSTSAQRFVFKKLENVTGIDPKFAPQFCVMLHEGNSSQLVLMPVKRFIKADFTGAYSAERTSDEIVNEYVYYFINKNKKAEKVKLNKKSLLSVVNDKQNEVKAYIDKQKLDTSTEKGWLKALSYYETL</sequence>
<keyword evidence="3" id="KW-1185">Reference proteome</keyword>
<dbReference type="RefSeq" id="WP_219878879.1">
    <property type="nucleotide sequence ID" value="NZ_JAHYXK010000024.1"/>
</dbReference>
<evidence type="ECO:0000313" key="2">
    <source>
        <dbReference type="EMBL" id="MBW7469008.1"/>
    </source>
</evidence>
<name>A0ABS7CYR7_9BACT</name>
<evidence type="ECO:0000256" key="1">
    <source>
        <dbReference type="SAM" id="SignalP"/>
    </source>
</evidence>
<dbReference type="EMBL" id="JAHYXK010000024">
    <property type="protein sequence ID" value="MBW7469008.1"/>
    <property type="molecule type" value="Genomic_DNA"/>
</dbReference>
<accession>A0ABS7CYR7</accession>
<comment type="caution">
    <text evidence="2">The sequence shown here is derived from an EMBL/GenBank/DDBJ whole genome shotgun (WGS) entry which is preliminary data.</text>
</comment>
<dbReference type="Proteomes" id="UP000813018">
    <property type="component" value="Unassembled WGS sequence"/>
</dbReference>
<feature type="chain" id="PRO_5046818688" evidence="1">
    <location>
        <begin position="20"/>
        <end position="230"/>
    </location>
</feature>
<organism evidence="2 3">
    <name type="scientific">Pontibacter aydingkolensis</name>
    <dbReference type="NCBI Taxonomy" id="1911536"/>
    <lineage>
        <taxon>Bacteria</taxon>
        <taxon>Pseudomonadati</taxon>
        <taxon>Bacteroidota</taxon>
        <taxon>Cytophagia</taxon>
        <taxon>Cytophagales</taxon>
        <taxon>Hymenobacteraceae</taxon>
        <taxon>Pontibacter</taxon>
    </lineage>
</organism>
<proteinExistence type="predicted"/>
<reference evidence="2 3" key="1">
    <citation type="journal article" date="2016" name="Int. J. Syst. Evol. Microbiol.">
        <title>Pontibacter aydingkolensis sp. nov., isolated from soil of a salt lake.</title>
        <authorList>
            <person name="Osman G."/>
            <person name="Zhang T."/>
            <person name="Lou K."/>
            <person name="Gao Y."/>
            <person name="Chang W."/>
            <person name="Lin Q."/>
            <person name="Yang H.M."/>
            <person name="Huo X.D."/>
            <person name="Wang N."/>
        </authorList>
    </citation>
    <scope>NUCLEOTIDE SEQUENCE [LARGE SCALE GENOMIC DNA]</scope>
    <source>
        <strain evidence="2 3">KACC 19255</strain>
    </source>
</reference>
<keyword evidence="1" id="KW-0732">Signal</keyword>
<gene>
    <name evidence="2" type="ORF">K0O23_18170</name>
</gene>
<feature type="signal peptide" evidence="1">
    <location>
        <begin position="1"/>
        <end position="19"/>
    </location>
</feature>
<protein>
    <submittedName>
        <fullName evidence="2">Uncharacterized protein</fullName>
    </submittedName>
</protein>
<evidence type="ECO:0000313" key="3">
    <source>
        <dbReference type="Proteomes" id="UP000813018"/>
    </source>
</evidence>